<sequence>MAASEAAGSRFVRVDEEDINQIIEDTILKSTKRETSWSIAIFRDSKQILECEAKENQGMWFSKVKHHSIIPPEDIQKCYESGIFGDYSPLSLLRVNWFNINLYFCRRGRENQRKLSKNSFIFKTDANIVGYVEMAEEEKTKNHRGGLSDNFNF</sequence>
<proteinExistence type="predicted"/>
<dbReference type="InterPro" id="IPR052787">
    <property type="entry name" value="MAVS"/>
</dbReference>
<keyword evidence="2" id="KW-1185">Reference proteome</keyword>
<evidence type="ECO:0000313" key="2">
    <source>
        <dbReference type="Proteomes" id="UP001152795"/>
    </source>
</evidence>
<gene>
    <name evidence="1" type="ORF">PACLA_8A007269</name>
</gene>
<dbReference type="PANTHER" id="PTHR21446">
    <property type="entry name" value="DUF3504 DOMAIN-CONTAINING PROTEIN"/>
    <property type="match status" value="1"/>
</dbReference>
<organism evidence="1 2">
    <name type="scientific">Paramuricea clavata</name>
    <name type="common">Red gorgonian</name>
    <name type="synonym">Violescent sea-whip</name>
    <dbReference type="NCBI Taxonomy" id="317549"/>
    <lineage>
        <taxon>Eukaryota</taxon>
        <taxon>Metazoa</taxon>
        <taxon>Cnidaria</taxon>
        <taxon>Anthozoa</taxon>
        <taxon>Octocorallia</taxon>
        <taxon>Malacalcyonacea</taxon>
        <taxon>Plexauridae</taxon>
        <taxon>Paramuricea</taxon>
    </lineage>
</organism>
<evidence type="ECO:0000313" key="1">
    <source>
        <dbReference type="EMBL" id="CAB4034835.1"/>
    </source>
</evidence>
<name>A0A7D9LJV9_PARCT</name>
<dbReference type="AlphaFoldDB" id="A0A7D9LJV9"/>
<protein>
    <submittedName>
        <fullName evidence="1">Uncharacterized protein</fullName>
    </submittedName>
</protein>
<dbReference type="Proteomes" id="UP001152795">
    <property type="component" value="Unassembled WGS sequence"/>
</dbReference>
<dbReference type="EMBL" id="CACRXK020020467">
    <property type="protein sequence ID" value="CAB4034835.1"/>
    <property type="molecule type" value="Genomic_DNA"/>
</dbReference>
<comment type="caution">
    <text evidence="1">The sequence shown here is derived from an EMBL/GenBank/DDBJ whole genome shotgun (WGS) entry which is preliminary data.</text>
</comment>
<dbReference type="PANTHER" id="PTHR21446:SF12">
    <property type="entry name" value="POTASSIUM CHANNEL TETRAMERIZATION DOMAIN CONTAINING 1"/>
    <property type="match status" value="1"/>
</dbReference>
<reference evidence="1" key="1">
    <citation type="submission" date="2020-04" db="EMBL/GenBank/DDBJ databases">
        <authorList>
            <person name="Alioto T."/>
            <person name="Alioto T."/>
            <person name="Gomez Garrido J."/>
        </authorList>
    </citation>
    <scope>NUCLEOTIDE SEQUENCE</scope>
    <source>
        <strain evidence="1">A484AB</strain>
    </source>
</reference>
<dbReference type="OrthoDB" id="10067014at2759"/>
<accession>A0A7D9LJV9</accession>